<dbReference type="Proteomes" id="UP000319004">
    <property type="component" value="Chromosome"/>
</dbReference>
<reference evidence="5 6" key="1">
    <citation type="submission" date="2019-03" db="EMBL/GenBank/DDBJ databases">
        <title>Deep-cultivation of Planctomycetes and their phenomic and genomic characterization uncovers novel biology.</title>
        <authorList>
            <person name="Wiegand S."/>
            <person name="Jogler M."/>
            <person name="Boedeker C."/>
            <person name="Pinto D."/>
            <person name="Vollmers J."/>
            <person name="Rivas-Marin E."/>
            <person name="Kohn T."/>
            <person name="Peeters S.H."/>
            <person name="Heuer A."/>
            <person name="Rast P."/>
            <person name="Oberbeckmann S."/>
            <person name="Bunk B."/>
            <person name="Jeske O."/>
            <person name="Meyerdierks A."/>
            <person name="Storesund J.E."/>
            <person name="Kallscheuer N."/>
            <person name="Luecker S."/>
            <person name="Lage O.M."/>
            <person name="Pohl T."/>
            <person name="Merkel B.J."/>
            <person name="Hornburger P."/>
            <person name="Mueller R.-W."/>
            <person name="Bruemmer F."/>
            <person name="Labrenz M."/>
            <person name="Spormann A.M."/>
            <person name="Op den Camp H."/>
            <person name="Overmann J."/>
            <person name="Amann R."/>
            <person name="Jetten M.S.M."/>
            <person name="Mascher T."/>
            <person name="Medema M.H."/>
            <person name="Devos D.P."/>
            <person name="Kaster A.-K."/>
            <person name="Ovreas L."/>
            <person name="Rohde M."/>
            <person name="Galperin M.Y."/>
            <person name="Jogler C."/>
        </authorList>
    </citation>
    <scope>NUCLEOTIDE SEQUENCE [LARGE SCALE GENOMIC DNA]</scope>
    <source>
        <strain evidence="5 6">Enr13</strain>
    </source>
</reference>
<dbReference type="InterPro" id="IPR014001">
    <property type="entry name" value="Helicase_ATP-bd"/>
</dbReference>
<evidence type="ECO:0000313" key="5">
    <source>
        <dbReference type="EMBL" id="QDV43403.1"/>
    </source>
</evidence>
<keyword evidence="6" id="KW-1185">Reference proteome</keyword>
<keyword evidence="2" id="KW-0067">ATP-binding</keyword>
<dbReference type="PANTHER" id="PTHR47962">
    <property type="entry name" value="ATP-DEPENDENT HELICASE LHR-RELATED-RELATED"/>
    <property type="match status" value="1"/>
</dbReference>
<dbReference type="Pfam" id="PF00270">
    <property type="entry name" value="DEAD"/>
    <property type="match status" value="1"/>
</dbReference>
<keyword evidence="1" id="KW-0547">Nucleotide-binding</keyword>
<sequence>MSNFQQLHPAIQHHIVNALGWRELRPFQDDLIPSIVQGQHHIILAPTAGGKTEAALFPLLTRMANEDWSGLSVLYICPLRALLNNLHERVTQYTGFIGREAGVWHGDTKVSQKNQMLRDPPSVMLTTPESLEGILISPNKDHRAFLSGVQAIVIDEIHSFAGDDRGWHLLFVMNRIREVAGREMQRLGLSATVGNPEDLMKWLTVGCTGTQRIYLPEAAEASDHADVTLDYVGSISNAATVISRLQRGQKRLVFIDSRSKAEELGNELRELDVDAFVTHGSLSREQRLLSEKAFAERSNCVIVATGVLELGIDIGSLDKVIQIEAPNDVAGFLQRMGRTGRRDGTTRNCLFLATKLPSMARAAALIELWRSGYVEPALAPASPLHIAAQQMLALTLQSNGCPATDLIHHSEEIIAYSGIAAGQLSELLNWMIDEEIVFSDQGLISMGRAGDDEYGRRNFIDLVSVFCTPPLFTVRHGRQDVGYVDPLTFAQKREPPWYILLAGRSWKVNHIDWRRKVAYVEAAQASGRSRWYGLGPHLGFELCQSYKAILTQDFRRDWWSQRVVDQMLEMRMDHAWLKQDGSTLTLGDENRVEWWTFAGTQGNATLSAALQQTMAVDIKSDGLKISVDLSKSLDEVEHAIKTLRDINFHEVRPEISDRAVDGLKFSKCLPRDMANQVLEDRLRNAEVARTIATQSVSVVTGYSSAD</sequence>
<dbReference type="PROSITE" id="PS51194">
    <property type="entry name" value="HELICASE_CTER"/>
    <property type="match status" value="1"/>
</dbReference>
<dbReference type="EC" id="3.6.4.13" evidence="5"/>
<gene>
    <name evidence="5" type="primary">rhlE_1</name>
    <name evidence="5" type="ORF">Enr13x_32590</name>
</gene>
<dbReference type="GO" id="GO:0003724">
    <property type="term" value="F:RNA helicase activity"/>
    <property type="evidence" value="ECO:0007669"/>
    <property type="project" value="UniProtKB-EC"/>
</dbReference>
<dbReference type="EMBL" id="CP037423">
    <property type="protein sequence ID" value="QDV43403.1"/>
    <property type="molecule type" value="Genomic_DNA"/>
</dbReference>
<dbReference type="OrthoDB" id="9774462at2"/>
<evidence type="ECO:0000256" key="2">
    <source>
        <dbReference type="ARBA" id="ARBA00022840"/>
    </source>
</evidence>
<feature type="domain" description="Helicase C-terminal" evidence="4">
    <location>
        <begin position="237"/>
        <end position="384"/>
    </location>
</feature>
<dbReference type="SMART" id="SM00487">
    <property type="entry name" value="DEXDc"/>
    <property type="match status" value="1"/>
</dbReference>
<dbReference type="Pfam" id="PF00271">
    <property type="entry name" value="Helicase_C"/>
    <property type="match status" value="1"/>
</dbReference>
<dbReference type="SUPFAM" id="SSF52540">
    <property type="entry name" value="P-loop containing nucleoside triphosphate hydrolases"/>
    <property type="match status" value="1"/>
</dbReference>
<keyword evidence="5" id="KW-0378">Hydrolase</keyword>
<evidence type="ECO:0000259" key="3">
    <source>
        <dbReference type="PROSITE" id="PS51192"/>
    </source>
</evidence>
<dbReference type="InterPro" id="IPR001650">
    <property type="entry name" value="Helicase_C-like"/>
</dbReference>
<dbReference type="SMART" id="SM00490">
    <property type="entry name" value="HELICc"/>
    <property type="match status" value="1"/>
</dbReference>
<evidence type="ECO:0000256" key="1">
    <source>
        <dbReference type="ARBA" id="ARBA00022741"/>
    </source>
</evidence>
<evidence type="ECO:0000259" key="4">
    <source>
        <dbReference type="PROSITE" id="PS51194"/>
    </source>
</evidence>
<proteinExistence type="predicted"/>
<evidence type="ECO:0000313" key="6">
    <source>
        <dbReference type="Proteomes" id="UP000319004"/>
    </source>
</evidence>
<dbReference type="PANTHER" id="PTHR47962:SF5">
    <property type="entry name" value="ATP-DEPENDENT HELICASE LHR-RELATED"/>
    <property type="match status" value="1"/>
</dbReference>
<name>A0A518HRC7_9BACT</name>
<dbReference type="KEGG" id="snep:Enr13x_32590"/>
<dbReference type="InterPro" id="IPR027417">
    <property type="entry name" value="P-loop_NTPase"/>
</dbReference>
<accession>A0A518HRC7</accession>
<dbReference type="GO" id="GO:0003677">
    <property type="term" value="F:DNA binding"/>
    <property type="evidence" value="ECO:0007669"/>
    <property type="project" value="TreeGrafter"/>
</dbReference>
<dbReference type="Gene3D" id="3.40.50.300">
    <property type="entry name" value="P-loop containing nucleotide triphosphate hydrolases"/>
    <property type="match status" value="2"/>
</dbReference>
<dbReference type="InterPro" id="IPR052511">
    <property type="entry name" value="ATP-dep_Helicase"/>
</dbReference>
<dbReference type="AlphaFoldDB" id="A0A518HRC7"/>
<dbReference type="GO" id="GO:0016887">
    <property type="term" value="F:ATP hydrolysis activity"/>
    <property type="evidence" value="ECO:0007669"/>
    <property type="project" value="TreeGrafter"/>
</dbReference>
<dbReference type="PROSITE" id="PS51192">
    <property type="entry name" value="HELICASE_ATP_BIND_1"/>
    <property type="match status" value="1"/>
</dbReference>
<dbReference type="InterPro" id="IPR011545">
    <property type="entry name" value="DEAD/DEAH_box_helicase_dom"/>
</dbReference>
<feature type="domain" description="Helicase ATP-binding" evidence="3">
    <location>
        <begin position="32"/>
        <end position="211"/>
    </location>
</feature>
<dbReference type="RefSeq" id="WP_145387538.1">
    <property type="nucleotide sequence ID" value="NZ_CP037423.1"/>
</dbReference>
<dbReference type="GO" id="GO:0005524">
    <property type="term" value="F:ATP binding"/>
    <property type="evidence" value="ECO:0007669"/>
    <property type="project" value="UniProtKB-KW"/>
</dbReference>
<organism evidence="5 6">
    <name type="scientific">Stieleria neptunia</name>
    <dbReference type="NCBI Taxonomy" id="2527979"/>
    <lineage>
        <taxon>Bacteria</taxon>
        <taxon>Pseudomonadati</taxon>
        <taxon>Planctomycetota</taxon>
        <taxon>Planctomycetia</taxon>
        <taxon>Pirellulales</taxon>
        <taxon>Pirellulaceae</taxon>
        <taxon>Stieleria</taxon>
    </lineage>
</organism>
<keyword evidence="5" id="KW-0347">Helicase</keyword>
<protein>
    <submittedName>
        <fullName evidence="5">ATP-dependent RNA helicase RhlE</fullName>
        <ecNumber evidence="5">3.6.4.13</ecNumber>
    </submittedName>
</protein>